<feature type="compositionally biased region" description="Polar residues" evidence="1">
    <location>
        <begin position="404"/>
        <end position="417"/>
    </location>
</feature>
<feature type="transmembrane region" description="Helical" evidence="2">
    <location>
        <begin position="47"/>
        <end position="71"/>
    </location>
</feature>
<evidence type="ECO:0000313" key="3">
    <source>
        <dbReference type="Proteomes" id="UP000694867"/>
    </source>
</evidence>
<sequence length="862" mass="94068">MDAHLYRRSQLKSLWERQGKTVTRCAFIILYVILVVASYTVLQGTTYIAFGVSLYMIASGVLFGIFVFACGGSGTRLCECCRFGCALVLALALTFFILVSGGVAADAAAQSHSALLPRPSLLLDTVIVASIGLFVVIVILLPVLAPVKIQGRDTDRMTIQMTAVYAQFASRSDRDSSGSAVNPTLLIGNGTGPPGTETLLLYSRVRGQPPTYEESQLRNSQREQAGPSMRRSSASSNASSRAKISKTVFVFSGGSLDRTRTPPTPSCPPPPYDEQDLQSSALIIQKQIQNGTATTTVWSSESGLGTNGISIEGLFPPSYEEATEWERPSSTRRRERPELFGGNQPGTSRVNYYCADRYYVHHQQTPQQQQLSIATPGSPSTSSDWRSRARSILDSCSDTDDSRNGTLQRPQPKAISSSADYLAQSHQQLQQQHYRMYGTLPLQHHRPQQPAVMGGSLVVGSSQVFPNHVALPLEANACATLRPSADWGRYNRIRSFLDNSDTSTEDAGAAAEIPSVHNYVNYRTYHGGRRYQNHWRRQYAMDEYHGMVYGTTGRMMCHQSRTAYYYPHTGSLQRPINHAINTPGLPNCPQRSSEAVGSGQGKTVSMTDSTPESPGTDSRSFLIIEPSEYNLILLALRRLFLCLLLLFLMGLGALAMWLDTDRRYSGFFLALVAFSGTLAVVRRGTHLQEGEALFADDDEVINAYLTTPNESPKHSTNAYRHQHTVCLGPPPQFSDENSDAPPAVHQSMSRCAQWSHPPPPYHMACPEPPPAYADVVPNIMDRNTPSTSREYPALADVLFNGTYAPADDMIAPQMPSTSLALGTVGELTHVLSDGVQSAVPGNVLPDPGTDVQDQLAGPSSAQ</sequence>
<feature type="compositionally biased region" description="Polar residues" evidence="1">
    <location>
        <begin position="213"/>
        <end position="223"/>
    </location>
</feature>
<keyword evidence="2" id="KW-0812">Transmembrane</keyword>
<dbReference type="Proteomes" id="UP000694867">
    <property type="component" value="Unplaced"/>
</dbReference>
<feature type="compositionally biased region" description="Polar residues" evidence="1">
    <location>
        <begin position="589"/>
        <end position="617"/>
    </location>
</feature>
<feature type="compositionally biased region" description="Pro residues" evidence="1">
    <location>
        <begin position="262"/>
        <end position="272"/>
    </location>
</feature>
<evidence type="ECO:0000256" key="1">
    <source>
        <dbReference type="SAM" id="MobiDB-lite"/>
    </source>
</evidence>
<feature type="transmembrane region" description="Helical" evidence="2">
    <location>
        <begin position="639"/>
        <end position="658"/>
    </location>
</feature>
<feature type="compositionally biased region" description="Polar residues" evidence="1">
    <location>
        <begin position="371"/>
        <end position="384"/>
    </location>
</feature>
<evidence type="ECO:0000313" key="4">
    <source>
        <dbReference type="RefSeq" id="XP_028968465.1"/>
    </source>
</evidence>
<feature type="transmembrane region" description="Helical" evidence="2">
    <location>
        <begin position="125"/>
        <end position="147"/>
    </location>
</feature>
<feature type="region of interest" description="Disordered" evidence="1">
    <location>
        <begin position="209"/>
        <end position="274"/>
    </location>
</feature>
<dbReference type="KEGG" id="goe:100902951"/>
<dbReference type="GeneID" id="100902951"/>
<evidence type="ECO:0000256" key="2">
    <source>
        <dbReference type="SAM" id="Phobius"/>
    </source>
</evidence>
<protein>
    <submittedName>
        <fullName evidence="4">Uncharacterized protein LOC100902951</fullName>
    </submittedName>
</protein>
<organism evidence="3 4">
    <name type="scientific">Galendromus occidentalis</name>
    <name type="common">western predatory mite</name>
    <dbReference type="NCBI Taxonomy" id="34638"/>
    <lineage>
        <taxon>Eukaryota</taxon>
        <taxon>Metazoa</taxon>
        <taxon>Ecdysozoa</taxon>
        <taxon>Arthropoda</taxon>
        <taxon>Chelicerata</taxon>
        <taxon>Arachnida</taxon>
        <taxon>Acari</taxon>
        <taxon>Parasitiformes</taxon>
        <taxon>Mesostigmata</taxon>
        <taxon>Gamasina</taxon>
        <taxon>Phytoseioidea</taxon>
        <taxon>Phytoseiidae</taxon>
        <taxon>Typhlodrominae</taxon>
        <taxon>Galendromus</taxon>
    </lineage>
</organism>
<feature type="region of interest" description="Disordered" evidence="1">
    <location>
        <begin position="365"/>
        <end position="417"/>
    </location>
</feature>
<feature type="compositionally biased region" description="Low complexity" evidence="1">
    <location>
        <begin position="228"/>
        <end position="242"/>
    </location>
</feature>
<feature type="transmembrane region" description="Helical" evidence="2">
    <location>
        <begin position="83"/>
        <end position="105"/>
    </location>
</feature>
<reference evidence="4" key="1">
    <citation type="submission" date="2025-08" db="UniProtKB">
        <authorList>
            <consortium name="RefSeq"/>
        </authorList>
    </citation>
    <scope>IDENTIFICATION</scope>
</reference>
<proteinExistence type="predicted"/>
<feature type="region of interest" description="Disordered" evidence="1">
    <location>
        <begin position="173"/>
        <end position="193"/>
    </location>
</feature>
<accession>A0AAJ7SH03</accession>
<gene>
    <name evidence="4" type="primary">LOC100902951</name>
</gene>
<dbReference type="AlphaFoldDB" id="A0AAJ7SH03"/>
<keyword evidence="2" id="KW-1133">Transmembrane helix</keyword>
<keyword evidence="2" id="KW-0472">Membrane</keyword>
<feature type="transmembrane region" description="Helical" evidence="2">
    <location>
        <begin position="21"/>
        <end position="41"/>
    </location>
</feature>
<keyword evidence="3" id="KW-1185">Reference proteome</keyword>
<name>A0AAJ7SH03_9ACAR</name>
<feature type="region of interest" description="Disordered" evidence="1">
    <location>
        <begin position="320"/>
        <end position="346"/>
    </location>
</feature>
<dbReference type="RefSeq" id="XP_028968465.1">
    <property type="nucleotide sequence ID" value="XM_029112632.1"/>
</dbReference>
<feature type="region of interest" description="Disordered" evidence="1">
    <location>
        <begin position="587"/>
        <end position="617"/>
    </location>
</feature>